<accession>A0A1A2UYX3</accession>
<dbReference type="InterPro" id="IPR038762">
    <property type="entry name" value="ABM_predict"/>
</dbReference>
<dbReference type="InterPro" id="IPR011008">
    <property type="entry name" value="Dimeric_a/b-barrel"/>
</dbReference>
<dbReference type="InterPro" id="IPR007138">
    <property type="entry name" value="ABM_dom"/>
</dbReference>
<comment type="caution">
    <text evidence="3">The sequence shown here is derived from an EMBL/GenBank/DDBJ whole genome shotgun (WGS) entry which is preliminary data.</text>
</comment>
<reference evidence="3 4" key="1">
    <citation type="submission" date="2016-06" db="EMBL/GenBank/DDBJ databases">
        <authorList>
            <person name="Kjaerup R.B."/>
            <person name="Dalgaard T.S."/>
            <person name="Juul-Madsen H.R."/>
        </authorList>
    </citation>
    <scope>NUCLEOTIDE SEQUENCE [LARGE SCALE GENOMIC DNA]</scope>
    <source>
        <strain evidence="3 4">E2838</strain>
    </source>
</reference>
<keyword evidence="1" id="KW-0812">Transmembrane</keyword>
<dbReference type="Gene3D" id="3.30.70.100">
    <property type="match status" value="1"/>
</dbReference>
<feature type="domain" description="ABM" evidence="2">
    <location>
        <begin position="26"/>
        <end position="117"/>
    </location>
</feature>
<dbReference type="Pfam" id="PF03992">
    <property type="entry name" value="ABM"/>
    <property type="match status" value="1"/>
</dbReference>
<feature type="transmembrane region" description="Helical" evidence="1">
    <location>
        <begin position="234"/>
        <end position="255"/>
    </location>
</feature>
<organism evidence="3 4">
    <name type="scientific">Mycobacterium scrofulaceum</name>
    <dbReference type="NCBI Taxonomy" id="1783"/>
    <lineage>
        <taxon>Bacteria</taxon>
        <taxon>Bacillati</taxon>
        <taxon>Actinomycetota</taxon>
        <taxon>Actinomycetes</taxon>
        <taxon>Mycobacteriales</taxon>
        <taxon>Mycobacteriaceae</taxon>
        <taxon>Mycobacterium</taxon>
    </lineage>
</organism>
<evidence type="ECO:0000313" key="4">
    <source>
        <dbReference type="Proteomes" id="UP000092207"/>
    </source>
</evidence>
<dbReference type="Proteomes" id="UP000092207">
    <property type="component" value="Unassembled WGS sequence"/>
</dbReference>
<proteinExistence type="predicted"/>
<evidence type="ECO:0000256" key="1">
    <source>
        <dbReference type="SAM" id="Phobius"/>
    </source>
</evidence>
<dbReference type="RefSeq" id="WP_067308540.1">
    <property type="nucleotide sequence ID" value="NZ_LZJY01000322.1"/>
</dbReference>
<keyword evidence="1" id="KW-0472">Membrane</keyword>
<dbReference type="SUPFAM" id="SSF54909">
    <property type="entry name" value="Dimeric alpha+beta barrel"/>
    <property type="match status" value="2"/>
</dbReference>
<protein>
    <recommendedName>
        <fullName evidence="2">ABM domain-containing protein</fullName>
    </recommendedName>
</protein>
<name>A0A1A2UYX3_MYCSC</name>
<evidence type="ECO:0000259" key="2">
    <source>
        <dbReference type="PROSITE" id="PS51725"/>
    </source>
</evidence>
<sequence length="293" mass="32636">MNGADAATAHLEREASAVTSHGPGYATVVISRRVSDNEYRRFRRWLRRLRRAIERSSGYIGMSVQPPDENHPHEWVVIYQFRSERDLDAWLCSAQRAALIAECDAYLVDRPIEQRIVQPRTDSVTLISAVRLRRGAERAHRELHENAVAAAGALGGLLRHQLIPAVAGAQPDTVALLTFHTRDDLDRWMRSAQRRDILRAMAALTESERTVNVVGGYAGWFSPSGAAPKRWKQAIAVVAGLIPVSLLVTAVRQSVAPDLPLWAMVPFTTVANVAILTWLVMPFITRALRGWLT</sequence>
<dbReference type="EMBL" id="LZJY01000322">
    <property type="protein sequence ID" value="OBH93580.1"/>
    <property type="molecule type" value="Genomic_DNA"/>
</dbReference>
<dbReference type="PANTHER" id="PTHR40057:SF1">
    <property type="entry name" value="SLR1162 PROTEIN"/>
    <property type="match status" value="1"/>
</dbReference>
<dbReference type="PANTHER" id="PTHR40057">
    <property type="entry name" value="SLR1162 PROTEIN"/>
    <property type="match status" value="1"/>
</dbReference>
<dbReference type="AlphaFoldDB" id="A0A1A2UYX3"/>
<feature type="transmembrane region" description="Helical" evidence="1">
    <location>
        <begin position="261"/>
        <end position="284"/>
    </location>
</feature>
<gene>
    <name evidence="3" type="ORF">A5679_22800</name>
</gene>
<evidence type="ECO:0000313" key="3">
    <source>
        <dbReference type="EMBL" id="OBH93580.1"/>
    </source>
</evidence>
<keyword evidence="1" id="KW-1133">Transmembrane helix</keyword>
<dbReference type="PROSITE" id="PS51725">
    <property type="entry name" value="ABM"/>
    <property type="match status" value="1"/>
</dbReference>